<evidence type="ECO:0000313" key="8">
    <source>
        <dbReference type="EMBL" id="QLG72550.1"/>
    </source>
</evidence>
<evidence type="ECO:0000256" key="4">
    <source>
        <dbReference type="ARBA" id="ARBA00023242"/>
    </source>
</evidence>
<accession>A0A7H9B1P8</accession>
<evidence type="ECO:0000256" key="3">
    <source>
        <dbReference type="ARBA" id="ARBA00022737"/>
    </source>
</evidence>
<dbReference type="InterPro" id="IPR029240">
    <property type="entry name" value="MMS19_N"/>
</dbReference>
<dbReference type="InterPro" id="IPR039920">
    <property type="entry name" value="MMS19"/>
</dbReference>
<dbReference type="RefSeq" id="XP_037144278.1">
    <property type="nucleotide sequence ID" value="XM_037288383.1"/>
</dbReference>
<dbReference type="Pfam" id="PF14500">
    <property type="entry name" value="MMS19_N"/>
    <property type="match status" value="1"/>
</dbReference>
<dbReference type="GeneID" id="59236274"/>
<keyword evidence="9" id="KW-1185">Reference proteome</keyword>
<evidence type="ECO:0000313" key="9">
    <source>
        <dbReference type="Proteomes" id="UP000509704"/>
    </source>
</evidence>
<dbReference type="GO" id="GO:0005634">
    <property type="term" value="C:nucleus"/>
    <property type="evidence" value="ECO:0007669"/>
    <property type="project" value="UniProtKB-SubCell"/>
</dbReference>
<evidence type="ECO:0000256" key="5">
    <source>
        <dbReference type="RuleBase" id="RU367072"/>
    </source>
</evidence>
<keyword evidence="5" id="KW-0234">DNA repair</keyword>
<dbReference type="Proteomes" id="UP000509704">
    <property type="component" value="Chromosome 4"/>
</dbReference>
<proteinExistence type="inferred from homology"/>
<dbReference type="GO" id="GO:0051604">
    <property type="term" value="P:protein maturation"/>
    <property type="evidence" value="ECO:0007669"/>
    <property type="project" value="UniProtKB-UniRule"/>
</dbReference>
<dbReference type="Pfam" id="PF12460">
    <property type="entry name" value="MMS19_C"/>
    <property type="match status" value="1"/>
</dbReference>
<name>A0A7H9B1P8_ZYGMR</name>
<keyword evidence="4 5" id="KW-0539">Nucleus</keyword>
<comment type="subcellular location">
    <subcellularLocation>
        <location evidence="1 5">Nucleus</location>
    </subcellularLocation>
</comment>
<dbReference type="GO" id="GO:0097361">
    <property type="term" value="C:cytosolic [4Fe-4S] assembly targeting complex"/>
    <property type="evidence" value="ECO:0007669"/>
    <property type="project" value="UniProtKB-UniRule"/>
</dbReference>
<dbReference type="InterPro" id="IPR011989">
    <property type="entry name" value="ARM-like"/>
</dbReference>
<reference evidence="8 9" key="1">
    <citation type="submission" date="2020-07" db="EMBL/GenBank/DDBJ databases">
        <title>The yeast mating-type switching endonuclease HO is a domesticated member of an unorthodox homing genetic element family.</title>
        <authorList>
            <person name="Coughlan A.Y."/>
            <person name="Lombardi L."/>
            <person name="Braun-Galleani S."/>
            <person name="Martos A.R."/>
            <person name="Galeote V."/>
            <person name="Bigey F."/>
            <person name="Dequin S."/>
            <person name="Byrne K.P."/>
            <person name="Wolfe K.H."/>
        </authorList>
    </citation>
    <scope>NUCLEOTIDE SEQUENCE [LARGE SCALE GENOMIC DNA]</scope>
    <source>
        <strain evidence="8 9">NRRL Y-6702</strain>
    </source>
</reference>
<dbReference type="PANTHER" id="PTHR12891:SF0">
    <property type="entry name" value="MMS19 NUCLEOTIDE EXCISION REPAIR PROTEIN HOMOLOG"/>
    <property type="match status" value="1"/>
</dbReference>
<feature type="domain" description="MMS19 N-terminal" evidence="7">
    <location>
        <begin position="50"/>
        <end position="314"/>
    </location>
</feature>
<keyword evidence="3" id="KW-0677">Repeat</keyword>
<dbReference type="InterPro" id="IPR024687">
    <property type="entry name" value="MMS19_C"/>
</dbReference>
<protein>
    <recommendedName>
        <fullName evidence="5">MMS19 nucleotide excision repair protein</fullName>
    </recommendedName>
</protein>
<evidence type="ECO:0000256" key="2">
    <source>
        <dbReference type="ARBA" id="ARBA00009340"/>
    </source>
</evidence>
<dbReference type="GO" id="GO:0016226">
    <property type="term" value="P:iron-sulfur cluster assembly"/>
    <property type="evidence" value="ECO:0007669"/>
    <property type="project" value="UniProtKB-UniRule"/>
</dbReference>
<feature type="domain" description="MMS19 C-terminal" evidence="6">
    <location>
        <begin position="575"/>
        <end position="975"/>
    </location>
</feature>
<dbReference type="AlphaFoldDB" id="A0A7H9B1P8"/>
<evidence type="ECO:0000259" key="6">
    <source>
        <dbReference type="Pfam" id="PF12460"/>
    </source>
</evidence>
<organism evidence="8 9">
    <name type="scientific">Zygotorulaspora mrakii</name>
    <name type="common">Zygosaccharomyces mrakii</name>
    <dbReference type="NCBI Taxonomy" id="42260"/>
    <lineage>
        <taxon>Eukaryota</taxon>
        <taxon>Fungi</taxon>
        <taxon>Dikarya</taxon>
        <taxon>Ascomycota</taxon>
        <taxon>Saccharomycotina</taxon>
        <taxon>Saccharomycetes</taxon>
        <taxon>Saccharomycetales</taxon>
        <taxon>Saccharomycetaceae</taxon>
        <taxon>Zygotorulaspora</taxon>
    </lineage>
</organism>
<gene>
    <name evidence="8" type="ORF">HG535_0D02580</name>
</gene>
<dbReference type="EMBL" id="CP058607">
    <property type="protein sequence ID" value="QLG72550.1"/>
    <property type="molecule type" value="Genomic_DNA"/>
</dbReference>
<dbReference type="OrthoDB" id="342900at2759"/>
<keyword evidence="5" id="KW-0227">DNA damage</keyword>
<dbReference type="PANTHER" id="PTHR12891">
    <property type="entry name" value="DNA REPAIR/TRANSCRIPTION PROTEIN MET18/MMS19"/>
    <property type="match status" value="1"/>
</dbReference>
<evidence type="ECO:0000259" key="7">
    <source>
        <dbReference type="Pfam" id="PF14500"/>
    </source>
</evidence>
<comment type="similarity">
    <text evidence="2 5">Belongs to the MET18/MMS19 family.</text>
</comment>
<dbReference type="KEGG" id="zmk:HG535_0D02580"/>
<comment type="function">
    <text evidence="5">Key component of the cytosolic iron-sulfur protein assembly (CIA) complex, a multiprotein complex that mediates the incorporation of iron-sulfur cluster into apoproteins specifically involved in DNA metabolism and genomic integrity. In the CIA complex, MMS19 acts as an adapter between early-acting CIA components and a subset of cellular target iron-sulfur proteins.</text>
</comment>
<sequence>MSNQGVPRFLSDTIISFIANVDANQDKAEQLSAQLADGIVANKLKLLQLVVALKDNLTSEDNSNRRKALFCLSGVLSKISESRLTKKEVSVLFAFYFSKIEDEFLVEDSLFGFCSLVQMRYTTIGDVRSVLDYLLNQYKPGSFLAPVRYFTFKIVENIYEKFNDILKKEDDLTYTFVKTFLHIANGEKDPKNLLISFNLNRRISSSLSDIDQFKEDLFDVLFCYFPITFKPPKNDPYNISNNDLKIALRSAISSTSLFAEDAFGNLIDKLTASSPNVKNDTLLTIEACVDNFGGQPSMKYWLPLWNALKFEIMHGSDGGEVTASEPFGSVSSETFELSNFQVALNILRSLANQLIHVDEHAFDTFLSHILEELKPNFQYEKDLKQSCSVLASIGSANTTSFNKVIECSLPLFLKDTSEIPKLKLVIMNLSFFFDAYITVFNTADPEIMKKIPDASLNQFKDDILIILGKALTGSSKVETTVRTLAVIQFTKMVKMNNYLNREEVALILQYLTDTILTDTNKTTYHTCLEGLKTIGESYEELVYSVSLKSLLDLLPVTPIADIHLSNNEPVEKEHILKVILDFTTSKHTLIRESLCGLSEKLSLVASQQNAGRYCFLIISSLYTLLVNNINMIREEDSSLIKATIETRLLSALETHGDILLDNHNLMLLSNVLFFINLKTAKETHQTQLIKYQKHFIDDLDILNAPSQLVVPFVKLICALDKDSEFDGVEEVFKKTLALVSDRLSCIKDSQRLGYLELLMILSNKWLKEDSIRAHCDWKDNSRKNLETLIWINKGLLMKNSSLAVEFNNNFLTLLSDKTNGSYIAKLFEIFVIDIVSMERYKGNSWCNNTKTLYKQKFFGEIFHSLVKSYKDASDPMLKSNYLTALSLVLKHTPSQLIETHMDEMLPMLLQALDLPISDVVISALDTLKDTAEKFHQLISPQAQTLVKSLLKLSVPGNYNNVVVRLKSLELLETLTKIVPLNYTLPMKKEIISSLESVLDDNKRVVRTQCVITRQAFFELGQVPFE</sequence>
<dbReference type="SUPFAM" id="SSF48371">
    <property type="entry name" value="ARM repeat"/>
    <property type="match status" value="2"/>
</dbReference>
<dbReference type="Gene3D" id="1.25.10.10">
    <property type="entry name" value="Leucine-rich Repeat Variant"/>
    <property type="match status" value="1"/>
</dbReference>
<dbReference type="GO" id="GO:0006281">
    <property type="term" value="P:DNA repair"/>
    <property type="evidence" value="ECO:0007669"/>
    <property type="project" value="UniProtKB-UniRule"/>
</dbReference>
<dbReference type="InterPro" id="IPR016024">
    <property type="entry name" value="ARM-type_fold"/>
</dbReference>
<evidence type="ECO:0000256" key="1">
    <source>
        <dbReference type="ARBA" id="ARBA00004123"/>
    </source>
</evidence>